<name>A0ABS4VYK2_9PSEU</name>
<dbReference type="EMBL" id="JAGINU010000001">
    <property type="protein sequence ID" value="MBP2368958.1"/>
    <property type="molecule type" value="Genomic_DNA"/>
</dbReference>
<keyword evidence="2" id="KW-1185">Reference proteome</keyword>
<protein>
    <submittedName>
        <fullName evidence="1">Uncharacterized protein</fullName>
    </submittedName>
</protein>
<evidence type="ECO:0000313" key="2">
    <source>
        <dbReference type="Proteomes" id="UP001519295"/>
    </source>
</evidence>
<dbReference type="Proteomes" id="UP001519295">
    <property type="component" value="Unassembled WGS sequence"/>
</dbReference>
<sequence>MTVDLRARDDGRQHVVTTSGLVVTGSRSIDLRGSTDHPALLVTLDP</sequence>
<dbReference type="RefSeq" id="WP_210030699.1">
    <property type="nucleotide sequence ID" value="NZ_JAGINU010000001.1"/>
</dbReference>
<gene>
    <name evidence="1" type="ORF">JOF36_004654</name>
</gene>
<evidence type="ECO:0000313" key="1">
    <source>
        <dbReference type="EMBL" id="MBP2368958.1"/>
    </source>
</evidence>
<proteinExistence type="predicted"/>
<accession>A0ABS4VYK2</accession>
<organism evidence="1 2">
    <name type="scientific">Pseudonocardia parietis</name>
    <dbReference type="NCBI Taxonomy" id="570936"/>
    <lineage>
        <taxon>Bacteria</taxon>
        <taxon>Bacillati</taxon>
        <taxon>Actinomycetota</taxon>
        <taxon>Actinomycetes</taxon>
        <taxon>Pseudonocardiales</taxon>
        <taxon>Pseudonocardiaceae</taxon>
        <taxon>Pseudonocardia</taxon>
    </lineage>
</organism>
<reference evidence="1 2" key="1">
    <citation type="submission" date="2021-03" db="EMBL/GenBank/DDBJ databases">
        <title>Sequencing the genomes of 1000 actinobacteria strains.</title>
        <authorList>
            <person name="Klenk H.-P."/>
        </authorList>
    </citation>
    <scope>NUCLEOTIDE SEQUENCE [LARGE SCALE GENOMIC DNA]</scope>
    <source>
        <strain evidence="1 2">DSM 45256</strain>
    </source>
</reference>
<comment type="caution">
    <text evidence="1">The sequence shown here is derived from an EMBL/GenBank/DDBJ whole genome shotgun (WGS) entry which is preliminary data.</text>
</comment>